<feature type="transmembrane region" description="Helical" evidence="1">
    <location>
        <begin position="46"/>
        <end position="63"/>
    </location>
</feature>
<organism evidence="2 3">
    <name type="scientific">Sclerotinia trifoliorum</name>
    <dbReference type="NCBI Taxonomy" id="28548"/>
    <lineage>
        <taxon>Eukaryota</taxon>
        <taxon>Fungi</taxon>
        <taxon>Dikarya</taxon>
        <taxon>Ascomycota</taxon>
        <taxon>Pezizomycotina</taxon>
        <taxon>Leotiomycetes</taxon>
        <taxon>Helotiales</taxon>
        <taxon>Sclerotiniaceae</taxon>
        <taxon>Sclerotinia</taxon>
    </lineage>
</organism>
<keyword evidence="1" id="KW-1133">Transmembrane helix</keyword>
<name>A0A8H2VMQ9_9HELO</name>
<keyword evidence="1" id="KW-0472">Membrane</keyword>
<evidence type="ECO:0000313" key="3">
    <source>
        <dbReference type="Proteomes" id="UP000624404"/>
    </source>
</evidence>
<dbReference type="EMBL" id="CAJHIA010000003">
    <property type="protein sequence ID" value="CAD6441224.1"/>
    <property type="molecule type" value="Genomic_DNA"/>
</dbReference>
<evidence type="ECO:0000313" key="2">
    <source>
        <dbReference type="EMBL" id="CAD6441224.1"/>
    </source>
</evidence>
<keyword evidence="1" id="KW-0812">Transmembrane</keyword>
<keyword evidence="3" id="KW-1185">Reference proteome</keyword>
<comment type="caution">
    <text evidence="2">The sequence shown here is derived from an EMBL/GenBank/DDBJ whole genome shotgun (WGS) entry which is preliminary data.</text>
</comment>
<evidence type="ECO:0000256" key="1">
    <source>
        <dbReference type="SAM" id="Phobius"/>
    </source>
</evidence>
<protein>
    <submittedName>
        <fullName evidence="2">D9bdb1ba-cb1f-48b1-b1fe-6498406361ab</fullName>
    </submittedName>
</protein>
<dbReference type="Proteomes" id="UP000624404">
    <property type="component" value="Unassembled WGS sequence"/>
</dbReference>
<reference evidence="2" key="1">
    <citation type="submission" date="2020-10" db="EMBL/GenBank/DDBJ databases">
        <authorList>
            <person name="Kusch S."/>
        </authorList>
    </citation>
    <scope>NUCLEOTIDE SEQUENCE</scope>
    <source>
        <strain evidence="2">SwB9</strain>
    </source>
</reference>
<dbReference type="AlphaFoldDB" id="A0A8H2VMQ9"/>
<accession>A0A8H2VMQ9</accession>
<sequence>MTSITHSFYSILFYDCLYTHLHGKGTEGARYDSHVLLHHYAVPHLSTHWMGLAIFLYICAPMISQCSMYSKRAIFIHLTPYEYRETLMQLGLFWMQDLV</sequence>
<proteinExistence type="predicted"/>
<gene>
    <name evidence="2" type="ORF">SCLTRI_LOCUS1012</name>
</gene>